<dbReference type="InterPro" id="IPR036908">
    <property type="entry name" value="RlpA-like_sf"/>
</dbReference>
<dbReference type="PANTHER" id="PTHR31836:SF27">
    <property type="entry name" value="RLPA-LIKE PROTEIN DOUBLE-PSI BETA-BARREL DOMAIN-CONTAINING PROTEIN"/>
    <property type="match status" value="1"/>
</dbReference>
<organism evidence="1 2">
    <name type="scientific">Pseudozyma antarctica</name>
    <name type="common">Yeast</name>
    <name type="synonym">Candida antarctica</name>
    <dbReference type="NCBI Taxonomy" id="84753"/>
    <lineage>
        <taxon>Eukaryota</taxon>
        <taxon>Fungi</taxon>
        <taxon>Dikarya</taxon>
        <taxon>Basidiomycota</taxon>
        <taxon>Ustilaginomycotina</taxon>
        <taxon>Ustilaginomycetes</taxon>
        <taxon>Ustilaginales</taxon>
        <taxon>Ustilaginaceae</taxon>
        <taxon>Moesziomyces</taxon>
    </lineage>
</organism>
<dbReference type="GeneID" id="26306728"/>
<proteinExistence type="predicted"/>
<protein>
    <submittedName>
        <fullName evidence="1">Uncharacterized protein</fullName>
    </submittedName>
</protein>
<dbReference type="EMBL" id="DF830087">
    <property type="protein sequence ID" value="GAK67723.1"/>
    <property type="molecule type" value="Genomic_DNA"/>
</dbReference>
<reference evidence="2" key="1">
    <citation type="journal article" date="2014" name="Genome Announc.">
        <title>Draft Genome Sequence of the Yeast Pseudozyma antarctica Type Strain JCM10317, a Producer of the Glycolipid Biosurfactants, Mannosylerythritol Lipids.</title>
        <authorList>
            <person name="Saika A."/>
            <person name="Koike H."/>
            <person name="Hori T."/>
            <person name="Fukuoka T."/>
            <person name="Sato S."/>
            <person name="Habe H."/>
            <person name="Kitamoto D."/>
            <person name="Morita T."/>
        </authorList>
    </citation>
    <scope>NUCLEOTIDE SEQUENCE [LARGE SCALE GENOMIC DNA]</scope>
    <source>
        <strain evidence="2">JCM 10317</strain>
    </source>
</reference>
<dbReference type="SUPFAM" id="SSF50685">
    <property type="entry name" value="Barwin-like endoglucanases"/>
    <property type="match status" value="1"/>
</dbReference>
<accession>A0A081CM27</accession>
<dbReference type="RefSeq" id="XP_014654132.1">
    <property type="nucleotide sequence ID" value="XM_014798646.1"/>
</dbReference>
<dbReference type="PANTHER" id="PTHR31836">
    <property type="match status" value="1"/>
</dbReference>
<dbReference type="OrthoDB" id="406505at2759"/>
<evidence type="ECO:0000313" key="1">
    <source>
        <dbReference type="EMBL" id="GAK67723.1"/>
    </source>
</evidence>
<sequence>MVRTTLILSALLAGAVSGALVPQHETLAPGRETHIGTPVQHISPDMVPLSHPRIPVAPQAVPHDAVDEPSALVNAPAKLETRKHHSKAKKVNGGKVTYYYGSQLLNPACPGAPTPSDSSMTAAISFDSPFQCGDRVRISDPQGKHAVVTVVDRCAGCTWNWIDVTKGVFQVFSDLDTGVLTDLTMTKQ</sequence>
<dbReference type="CDD" id="cd22191">
    <property type="entry name" value="DPBB_RlpA_EXP_N-like"/>
    <property type="match status" value="1"/>
</dbReference>
<dbReference type="Gene3D" id="2.40.40.10">
    <property type="entry name" value="RlpA-like domain"/>
    <property type="match status" value="1"/>
</dbReference>
<evidence type="ECO:0000313" key="2">
    <source>
        <dbReference type="Proteomes" id="UP000053758"/>
    </source>
</evidence>
<gene>
    <name evidence="1" type="ORF">PAN0_020c5952</name>
</gene>
<keyword evidence="2" id="KW-1185">Reference proteome</keyword>
<dbReference type="Proteomes" id="UP000053758">
    <property type="component" value="Unassembled WGS sequence"/>
</dbReference>
<dbReference type="AlphaFoldDB" id="A0A081CM27"/>
<name>A0A081CM27_PSEA2</name>
<dbReference type="InterPro" id="IPR051477">
    <property type="entry name" value="Expansin_CellWall"/>
</dbReference>
<dbReference type="HOGENOM" id="CLU_114238_0_0_1"/>